<feature type="transmembrane region" description="Helical" evidence="3">
    <location>
        <begin position="166"/>
        <end position="184"/>
    </location>
</feature>
<feature type="transmembrane region" description="Helical" evidence="3">
    <location>
        <begin position="101"/>
        <end position="120"/>
    </location>
</feature>
<organism evidence="5 6">
    <name type="scientific">Marinobacter lacisalsi</name>
    <dbReference type="NCBI Taxonomy" id="475979"/>
    <lineage>
        <taxon>Bacteria</taxon>
        <taxon>Pseudomonadati</taxon>
        <taxon>Pseudomonadota</taxon>
        <taxon>Gammaproteobacteria</taxon>
        <taxon>Pseudomonadales</taxon>
        <taxon>Marinobacteraceae</taxon>
        <taxon>Marinobacter</taxon>
    </lineage>
</organism>
<dbReference type="PANTHER" id="PTHR45138:SF9">
    <property type="entry name" value="DIGUANYLATE CYCLASE DGCM-RELATED"/>
    <property type="match status" value="1"/>
</dbReference>
<dbReference type="Gene3D" id="3.30.70.270">
    <property type="match status" value="1"/>
</dbReference>
<evidence type="ECO:0000313" key="6">
    <source>
        <dbReference type="Proteomes" id="UP001595798"/>
    </source>
</evidence>
<comment type="catalytic activity">
    <reaction evidence="2">
        <text>2 GTP = 3',3'-c-di-GMP + 2 diphosphate</text>
        <dbReference type="Rhea" id="RHEA:24898"/>
        <dbReference type="ChEBI" id="CHEBI:33019"/>
        <dbReference type="ChEBI" id="CHEBI:37565"/>
        <dbReference type="ChEBI" id="CHEBI:58805"/>
        <dbReference type="EC" id="2.7.7.65"/>
    </reaction>
</comment>
<dbReference type="InterPro" id="IPR050469">
    <property type="entry name" value="Diguanylate_Cyclase"/>
</dbReference>
<evidence type="ECO:0000256" key="3">
    <source>
        <dbReference type="SAM" id="Phobius"/>
    </source>
</evidence>
<dbReference type="Pfam" id="PF00990">
    <property type="entry name" value="GGDEF"/>
    <property type="match status" value="1"/>
</dbReference>
<dbReference type="SMART" id="SM00267">
    <property type="entry name" value="GGDEF"/>
    <property type="match status" value="1"/>
</dbReference>
<keyword evidence="3" id="KW-0472">Membrane</keyword>
<protein>
    <recommendedName>
        <fullName evidence="1">diguanylate cyclase</fullName>
        <ecNumber evidence="1">2.7.7.65</ecNumber>
    </recommendedName>
</protein>
<proteinExistence type="predicted"/>
<dbReference type="SUPFAM" id="SSF55073">
    <property type="entry name" value="Nucleotide cyclase"/>
    <property type="match status" value="1"/>
</dbReference>
<evidence type="ECO:0000313" key="5">
    <source>
        <dbReference type="EMBL" id="MFC4259693.1"/>
    </source>
</evidence>
<keyword evidence="6" id="KW-1185">Reference proteome</keyword>
<feature type="transmembrane region" description="Helical" evidence="3">
    <location>
        <begin position="24"/>
        <end position="47"/>
    </location>
</feature>
<gene>
    <name evidence="5" type="ORF">ACFOZ5_11695</name>
</gene>
<feature type="transmembrane region" description="Helical" evidence="3">
    <location>
        <begin position="53"/>
        <end position="70"/>
    </location>
</feature>
<feature type="domain" description="GGDEF" evidence="4">
    <location>
        <begin position="232"/>
        <end position="368"/>
    </location>
</feature>
<dbReference type="PANTHER" id="PTHR45138">
    <property type="entry name" value="REGULATORY COMPONENTS OF SENSORY TRANSDUCTION SYSTEM"/>
    <property type="match status" value="1"/>
</dbReference>
<comment type="caution">
    <text evidence="5">The sequence shown here is derived from an EMBL/GenBank/DDBJ whole genome shotgun (WGS) entry which is preliminary data.</text>
</comment>
<dbReference type="InterPro" id="IPR000160">
    <property type="entry name" value="GGDEF_dom"/>
</dbReference>
<keyword evidence="5" id="KW-0548">Nucleotidyltransferase</keyword>
<evidence type="ECO:0000256" key="2">
    <source>
        <dbReference type="ARBA" id="ARBA00034247"/>
    </source>
</evidence>
<dbReference type="EMBL" id="JBHSDI010000015">
    <property type="protein sequence ID" value="MFC4259693.1"/>
    <property type="molecule type" value="Genomic_DNA"/>
</dbReference>
<dbReference type="CDD" id="cd01949">
    <property type="entry name" value="GGDEF"/>
    <property type="match status" value="1"/>
</dbReference>
<dbReference type="NCBIfam" id="TIGR00254">
    <property type="entry name" value="GGDEF"/>
    <property type="match status" value="1"/>
</dbReference>
<accession>A0ABV8QJY0</accession>
<feature type="transmembrane region" description="Helical" evidence="3">
    <location>
        <begin position="77"/>
        <end position="95"/>
    </location>
</feature>
<sequence>MKRSTDKTWVDAFQQRYSVRERIFLFYMFFFAGLAVLTILANLASGFDFSFNYKWMAISGFCLALGLLAIKRIKTELVHRVGVYTLSLVILPASWLSSAGLMSPSMVYSVVALLLINFLLAGIERIALNAAFLGVNLALISLYHFQPGLFRTLSAEEQFLDWMVNIPMLFVFTALLLATFERAYERERMVNIEKTKKLAALSRTDSLTGLQNRRHLDEDIEERVRDCRDKGTPLSIIVFDVDYFKQFNDAYGHLQGDECLQTIASLLREAALRSGDKVYRFGGEEFLILLKDTDQAGALAFARRLKADIETAAIPHEQSAVAPIITASMGIATGQPPEVEGQTLLDQADMALYQAKASGRDTIVCFED</sequence>
<dbReference type="EC" id="2.7.7.65" evidence="1"/>
<dbReference type="PROSITE" id="PS50887">
    <property type="entry name" value="GGDEF"/>
    <property type="match status" value="1"/>
</dbReference>
<evidence type="ECO:0000259" key="4">
    <source>
        <dbReference type="PROSITE" id="PS50887"/>
    </source>
</evidence>
<reference evidence="6" key="1">
    <citation type="journal article" date="2019" name="Int. J. Syst. Evol. Microbiol.">
        <title>The Global Catalogue of Microorganisms (GCM) 10K type strain sequencing project: providing services to taxonomists for standard genome sequencing and annotation.</title>
        <authorList>
            <consortium name="The Broad Institute Genomics Platform"/>
            <consortium name="The Broad Institute Genome Sequencing Center for Infectious Disease"/>
            <person name="Wu L."/>
            <person name="Ma J."/>
        </authorList>
    </citation>
    <scope>NUCLEOTIDE SEQUENCE [LARGE SCALE GENOMIC DNA]</scope>
    <source>
        <strain evidence="6">CECT 7297</strain>
    </source>
</reference>
<evidence type="ECO:0000256" key="1">
    <source>
        <dbReference type="ARBA" id="ARBA00012528"/>
    </source>
</evidence>
<feature type="transmembrane region" description="Helical" evidence="3">
    <location>
        <begin position="127"/>
        <end position="146"/>
    </location>
</feature>
<dbReference type="InterPro" id="IPR043128">
    <property type="entry name" value="Rev_trsase/Diguanyl_cyclase"/>
</dbReference>
<dbReference type="GO" id="GO:0052621">
    <property type="term" value="F:diguanylate cyclase activity"/>
    <property type="evidence" value="ECO:0007669"/>
    <property type="project" value="UniProtKB-EC"/>
</dbReference>
<name>A0ABV8QJY0_9GAMM</name>
<dbReference type="InterPro" id="IPR029787">
    <property type="entry name" value="Nucleotide_cyclase"/>
</dbReference>
<keyword evidence="3" id="KW-1133">Transmembrane helix</keyword>
<dbReference type="RefSeq" id="WP_379887482.1">
    <property type="nucleotide sequence ID" value="NZ_JBHSDI010000015.1"/>
</dbReference>
<dbReference type="Proteomes" id="UP001595798">
    <property type="component" value="Unassembled WGS sequence"/>
</dbReference>
<keyword evidence="5" id="KW-0808">Transferase</keyword>
<keyword evidence="3" id="KW-0812">Transmembrane</keyword>